<evidence type="ECO:0008006" key="4">
    <source>
        <dbReference type="Google" id="ProtNLM"/>
    </source>
</evidence>
<accession>A0A246J289</accession>
<organism evidence="2 3">
    <name type="scientific">Roseateles aquatilis</name>
    <dbReference type="NCBI Taxonomy" id="431061"/>
    <lineage>
        <taxon>Bacteria</taxon>
        <taxon>Pseudomonadati</taxon>
        <taxon>Pseudomonadota</taxon>
        <taxon>Betaproteobacteria</taxon>
        <taxon>Burkholderiales</taxon>
        <taxon>Sphaerotilaceae</taxon>
        <taxon>Roseateles</taxon>
    </lineage>
</organism>
<keyword evidence="1" id="KW-0732">Signal</keyword>
<evidence type="ECO:0000313" key="3">
    <source>
        <dbReference type="Proteomes" id="UP000197468"/>
    </source>
</evidence>
<feature type="signal peptide" evidence="1">
    <location>
        <begin position="1"/>
        <end position="20"/>
    </location>
</feature>
<proteinExistence type="predicted"/>
<dbReference type="InterPro" id="IPR013424">
    <property type="entry name" value="Ice-binding_C"/>
</dbReference>
<comment type="caution">
    <text evidence="2">The sequence shown here is derived from an EMBL/GenBank/DDBJ whole genome shotgun (WGS) entry which is preliminary data.</text>
</comment>
<dbReference type="AlphaFoldDB" id="A0A246J289"/>
<dbReference type="EMBL" id="NIOF01000011">
    <property type="protein sequence ID" value="OWQ86284.1"/>
    <property type="molecule type" value="Genomic_DNA"/>
</dbReference>
<keyword evidence="3" id="KW-1185">Reference proteome</keyword>
<reference evidence="2 3" key="1">
    <citation type="journal article" date="2008" name="Int. J. Syst. Evol. Microbiol.">
        <title>Description of Roseateles aquatilis sp. nov. and Roseateles terrae sp. nov., in the class Betaproteobacteria, and emended description of the genus Roseateles.</title>
        <authorList>
            <person name="Gomila M."/>
            <person name="Bowien B."/>
            <person name="Falsen E."/>
            <person name="Moore E.R."/>
            <person name="Lalucat J."/>
        </authorList>
    </citation>
    <scope>NUCLEOTIDE SEQUENCE [LARGE SCALE GENOMIC DNA]</scope>
    <source>
        <strain evidence="2 3">CCUG 48205</strain>
    </source>
</reference>
<evidence type="ECO:0000313" key="2">
    <source>
        <dbReference type="EMBL" id="OWQ86284.1"/>
    </source>
</evidence>
<evidence type="ECO:0000256" key="1">
    <source>
        <dbReference type="SAM" id="SignalP"/>
    </source>
</evidence>
<dbReference type="NCBIfam" id="TIGR02595">
    <property type="entry name" value="PEP_CTERM"/>
    <property type="match status" value="1"/>
</dbReference>
<dbReference type="Proteomes" id="UP000197468">
    <property type="component" value="Unassembled WGS sequence"/>
</dbReference>
<protein>
    <recommendedName>
        <fullName evidence="4">PEP-CTERM protein-sorting domain-containing protein</fullName>
    </recommendedName>
</protein>
<name>A0A246J289_9BURK</name>
<sequence>MIRWAAVAAATCAFAAQAGASPVVFSALNQSDTLLFSASQDGATLNATVKFTLTSWTATSATFATVVTNSSSGAGGNTLMSFGIDTVTPTLTGASTSSPAWSAGINATLPSFQKVDLCIWDSNNCSGGNINDGLGEGASASFNLLLTTSGNFLQGITFASPYGIKFQDVGRTGQSFEFAGCIQGQDGCGGATTGGTTVPEPNVLALIAIGALAAGLTRRTPSARRA</sequence>
<dbReference type="NCBIfam" id="NF033947">
    <property type="entry name" value="PEP-cistern"/>
    <property type="match status" value="1"/>
</dbReference>
<feature type="chain" id="PRO_5012964550" description="PEP-CTERM protein-sorting domain-containing protein" evidence="1">
    <location>
        <begin position="21"/>
        <end position="226"/>
    </location>
</feature>
<gene>
    <name evidence="2" type="ORF">CDN99_20855</name>
</gene>